<keyword evidence="1" id="KW-1015">Disulfide bond</keyword>
<dbReference type="InterPro" id="IPR002172">
    <property type="entry name" value="LDrepeatLR_classA_rpt"/>
</dbReference>
<evidence type="ECO:0008006" key="5">
    <source>
        <dbReference type="Google" id="ProtNLM"/>
    </source>
</evidence>
<dbReference type="STRING" id="51031.W2SHM5"/>
<reference evidence="4" key="1">
    <citation type="journal article" date="2014" name="Nat. Genet.">
        <title>Genome of the human hookworm Necator americanus.</title>
        <authorList>
            <person name="Tang Y.T."/>
            <person name="Gao X."/>
            <person name="Rosa B.A."/>
            <person name="Abubucker S."/>
            <person name="Hallsworth-Pepin K."/>
            <person name="Martin J."/>
            <person name="Tyagi R."/>
            <person name="Heizer E."/>
            <person name="Zhang X."/>
            <person name="Bhonagiri-Palsikar V."/>
            <person name="Minx P."/>
            <person name="Warren W.C."/>
            <person name="Wang Q."/>
            <person name="Zhan B."/>
            <person name="Hotez P.J."/>
            <person name="Sternberg P.W."/>
            <person name="Dougall A."/>
            <person name="Gaze S.T."/>
            <person name="Mulvenna J."/>
            <person name="Sotillo J."/>
            <person name="Ranganathan S."/>
            <person name="Rabelo E.M."/>
            <person name="Wilson R.K."/>
            <person name="Felgner P.L."/>
            <person name="Bethony J."/>
            <person name="Hawdon J.M."/>
            <person name="Gasser R.B."/>
            <person name="Loukas A."/>
            <person name="Mitreva M."/>
        </authorList>
    </citation>
    <scope>NUCLEOTIDE SEQUENCE [LARGE SCALE GENOMIC DNA]</scope>
</reference>
<accession>W2SHM5</accession>
<protein>
    <recommendedName>
        <fullName evidence="5">Low-density lipoprotein receptor domain class A</fullName>
    </recommendedName>
</protein>
<name>W2SHM5_NECAM</name>
<organism evidence="3 4">
    <name type="scientific">Necator americanus</name>
    <name type="common">Human hookworm</name>
    <dbReference type="NCBI Taxonomy" id="51031"/>
    <lineage>
        <taxon>Eukaryota</taxon>
        <taxon>Metazoa</taxon>
        <taxon>Ecdysozoa</taxon>
        <taxon>Nematoda</taxon>
        <taxon>Chromadorea</taxon>
        <taxon>Rhabditida</taxon>
        <taxon>Rhabditina</taxon>
        <taxon>Rhabditomorpha</taxon>
        <taxon>Strongyloidea</taxon>
        <taxon>Ancylostomatidae</taxon>
        <taxon>Bunostominae</taxon>
        <taxon>Necator</taxon>
    </lineage>
</organism>
<dbReference type="SMART" id="SM00192">
    <property type="entry name" value="LDLa"/>
    <property type="match status" value="1"/>
</dbReference>
<dbReference type="InterPro" id="IPR036055">
    <property type="entry name" value="LDL_receptor-like_sf"/>
</dbReference>
<dbReference type="OrthoDB" id="6516201at2759"/>
<dbReference type="SUPFAM" id="SSF57424">
    <property type="entry name" value="LDL receptor-like module"/>
    <property type="match status" value="1"/>
</dbReference>
<dbReference type="KEGG" id="nai:NECAME_05635"/>
<evidence type="ECO:0000256" key="2">
    <source>
        <dbReference type="PROSITE-ProRule" id="PRU00124"/>
    </source>
</evidence>
<evidence type="ECO:0000313" key="4">
    <source>
        <dbReference type="Proteomes" id="UP000053676"/>
    </source>
</evidence>
<evidence type="ECO:0000313" key="3">
    <source>
        <dbReference type="EMBL" id="ETN68361.1"/>
    </source>
</evidence>
<dbReference type="PROSITE" id="PS50068">
    <property type="entry name" value="LDLRA_2"/>
    <property type="match status" value="1"/>
</dbReference>
<evidence type="ECO:0000256" key="1">
    <source>
        <dbReference type="ARBA" id="ARBA00023157"/>
    </source>
</evidence>
<proteinExistence type="predicted"/>
<dbReference type="Gene3D" id="4.10.400.10">
    <property type="entry name" value="Low-density Lipoprotein Receptor"/>
    <property type="match status" value="1"/>
</dbReference>
<dbReference type="Proteomes" id="UP000053676">
    <property type="component" value="Unassembled WGS sequence"/>
</dbReference>
<comment type="caution">
    <text evidence="2">Lacks conserved residue(s) required for the propagation of feature annotation.</text>
</comment>
<keyword evidence="4" id="KW-1185">Reference proteome</keyword>
<dbReference type="CDD" id="cd00112">
    <property type="entry name" value="LDLa"/>
    <property type="match status" value="1"/>
</dbReference>
<sequence length="169" mass="18775">MPECTTSQLECGCGRTRCVSREQVGDDIWDCEDGSDELFNVTHNETCPDGTKRRQGANSVLIGELQLCTDSRLCHSHLGEICIVVGGSWRCVCQRGSVRLPGASRCIPTSEVEAYMKNPLLNCSERRKELHLRFNDSQGFLAKLAKPLSPRVDIRRAPITRKLQKAAVS</sequence>
<gene>
    <name evidence="3" type="ORF">NECAME_05635</name>
</gene>
<dbReference type="AlphaFoldDB" id="W2SHM5"/>
<dbReference type="EMBL" id="KI669278">
    <property type="protein sequence ID" value="ETN68361.1"/>
    <property type="molecule type" value="Genomic_DNA"/>
</dbReference>